<dbReference type="OrthoDB" id="6436235at2759"/>
<accession>A0A4Y2HBK0</accession>
<comment type="caution">
    <text evidence="2">The sequence shown here is derived from an EMBL/GenBank/DDBJ whole genome shotgun (WGS) entry which is preliminary data.</text>
</comment>
<evidence type="ECO:0000313" key="3">
    <source>
        <dbReference type="Proteomes" id="UP000499080"/>
    </source>
</evidence>
<proteinExistence type="predicted"/>
<keyword evidence="3" id="KW-1185">Reference proteome</keyword>
<dbReference type="EMBL" id="BGPR01001829">
    <property type="protein sequence ID" value="GBM62668.1"/>
    <property type="molecule type" value="Genomic_DNA"/>
</dbReference>
<feature type="domain" description="Reverse transcriptase" evidence="1">
    <location>
        <begin position="93"/>
        <end position="157"/>
    </location>
</feature>
<gene>
    <name evidence="2" type="ORF">AVEN_257267_1</name>
</gene>
<dbReference type="PANTHER" id="PTHR19446">
    <property type="entry name" value="REVERSE TRANSCRIPTASES"/>
    <property type="match status" value="1"/>
</dbReference>
<protein>
    <recommendedName>
        <fullName evidence="1">Reverse transcriptase domain-containing protein</fullName>
    </recommendedName>
</protein>
<dbReference type="AlphaFoldDB" id="A0A4Y2HBK0"/>
<dbReference type="InterPro" id="IPR000477">
    <property type="entry name" value="RT_dom"/>
</dbReference>
<dbReference type="Proteomes" id="UP000499080">
    <property type="component" value="Unassembled WGS sequence"/>
</dbReference>
<organism evidence="2 3">
    <name type="scientific">Araneus ventricosus</name>
    <name type="common">Orbweaver spider</name>
    <name type="synonym">Epeira ventricosa</name>
    <dbReference type="NCBI Taxonomy" id="182803"/>
    <lineage>
        <taxon>Eukaryota</taxon>
        <taxon>Metazoa</taxon>
        <taxon>Ecdysozoa</taxon>
        <taxon>Arthropoda</taxon>
        <taxon>Chelicerata</taxon>
        <taxon>Arachnida</taxon>
        <taxon>Araneae</taxon>
        <taxon>Araneomorphae</taxon>
        <taxon>Entelegynae</taxon>
        <taxon>Araneoidea</taxon>
        <taxon>Araneidae</taxon>
        <taxon>Araneus</taxon>
    </lineage>
</organism>
<name>A0A4Y2HBK0_ARAVE</name>
<reference evidence="2 3" key="1">
    <citation type="journal article" date="2019" name="Sci. Rep.">
        <title>Orb-weaving spider Araneus ventricosus genome elucidates the spidroin gene catalogue.</title>
        <authorList>
            <person name="Kono N."/>
            <person name="Nakamura H."/>
            <person name="Ohtoshi R."/>
            <person name="Moran D.A.P."/>
            <person name="Shinohara A."/>
            <person name="Yoshida Y."/>
            <person name="Fujiwara M."/>
            <person name="Mori M."/>
            <person name="Tomita M."/>
            <person name="Arakawa K."/>
        </authorList>
    </citation>
    <scope>NUCLEOTIDE SEQUENCE [LARGE SCALE GENOMIC DNA]</scope>
</reference>
<evidence type="ECO:0000259" key="1">
    <source>
        <dbReference type="Pfam" id="PF00078"/>
    </source>
</evidence>
<sequence length="207" mass="23924">MFPNPLDYADVPTIRTNTPDDVPFTKEEIPIFIKNLHKGKAPGPDGTDNIIIEQISKQKISYSVHGNFKKCLHLGTFPDPIKLDNNVLYKKEGKPDDEASSYRPTSLLKTIGKVLEKLLTQRLKYHPERLNKIGDKQYGFRDERSTELAIHHLIQKSMKAKRKILMSWYSQQTLRAHSITFNTPQLSTVWTIVTTTKTYKLFSEIYF</sequence>
<evidence type="ECO:0000313" key="2">
    <source>
        <dbReference type="EMBL" id="GBM62668.1"/>
    </source>
</evidence>
<dbReference type="Pfam" id="PF00078">
    <property type="entry name" value="RVT_1"/>
    <property type="match status" value="1"/>
</dbReference>